<feature type="compositionally biased region" description="Low complexity" evidence="1">
    <location>
        <begin position="45"/>
        <end position="57"/>
    </location>
</feature>
<feature type="region of interest" description="Disordered" evidence="1">
    <location>
        <begin position="1"/>
        <end position="57"/>
    </location>
</feature>
<feature type="region of interest" description="Disordered" evidence="1">
    <location>
        <begin position="145"/>
        <end position="189"/>
    </location>
</feature>
<reference evidence="2" key="1">
    <citation type="submission" date="2020-03" db="EMBL/GenBank/DDBJ databases">
        <authorList>
            <person name="Weist P."/>
        </authorList>
    </citation>
    <scope>NUCLEOTIDE SEQUENCE</scope>
</reference>
<comment type="caution">
    <text evidence="2">The sequence shown here is derived from an EMBL/GenBank/DDBJ whole genome shotgun (WGS) entry which is preliminary data.</text>
</comment>
<proteinExistence type="predicted"/>
<name>A0A9N7VK26_PLEPL</name>
<organism evidence="2 3">
    <name type="scientific">Pleuronectes platessa</name>
    <name type="common">European plaice</name>
    <dbReference type="NCBI Taxonomy" id="8262"/>
    <lineage>
        <taxon>Eukaryota</taxon>
        <taxon>Metazoa</taxon>
        <taxon>Chordata</taxon>
        <taxon>Craniata</taxon>
        <taxon>Vertebrata</taxon>
        <taxon>Euteleostomi</taxon>
        <taxon>Actinopterygii</taxon>
        <taxon>Neopterygii</taxon>
        <taxon>Teleostei</taxon>
        <taxon>Neoteleostei</taxon>
        <taxon>Acanthomorphata</taxon>
        <taxon>Carangaria</taxon>
        <taxon>Pleuronectiformes</taxon>
        <taxon>Pleuronectoidei</taxon>
        <taxon>Pleuronectidae</taxon>
        <taxon>Pleuronectes</taxon>
    </lineage>
</organism>
<evidence type="ECO:0000313" key="2">
    <source>
        <dbReference type="EMBL" id="CAB1449831.1"/>
    </source>
</evidence>
<protein>
    <submittedName>
        <fullName evidence="2">Uncharacterized protein</fullName>
    </submittedName>
</protein>
<dbReference type="Proteomes" id="UP001153269">
    <property type="component" value="Unassembled WGS sequence"/>
</dbReference>
<evidence type="ECO:0000313" key="3">
    <source>
        <dbReference type="Proteomes" id="UP001153269"/>
    </source>
</evidence>
<dbReference type="EMBL" id="CADEAL010004029">
    <property type="protein sequence ID" value="CAB1449831.1"/>
    <property type="molecule type" value="Genomic_DNA"/>
</dbReference>
<sequence>MTLAPNYPRHWTYPTPPQTQDAADHARGANSQVVDRAQGERGGVRRTTTGSAPSTPAADAIPLLHSAVHPATASLAPAPPHKPPLVSCVIGSRLRQVGHAQHRRLTDPLADLTPLPPSAGLGRWRCTAVRWTSHHRSLQQMPPIITRRRPPQPHRHTSKQHEKKRIEWRNQPTKDIGKHKLDTNCAGTP</sequence>
<accession>A0A9N7VK26</accession>
<dbReference type="AlphaFoldDB" id="A0A9N7VK26"/>
<keyword evidence="3" id="KW-1185">Reference proteome</keyword>
<gene>
    <name evidence="2" type="ORF">PLEPLA_LOCUS37517</name>
</gene>
<feature type="compositionally biased region" description="Basic residues" evidence="1">
    <location>
        <begin position="146"/>
        <end position="163"/>
    </location>
</feature>
<evidence type="ECO:0000256" key="1">
    <source>
        <dbReference type="SAM" id="MobiDB-lite"/>
    </source>
</evidence>